<dbReference type="InParanoid" id="G1XC41"/>
<keyword evidence="2" id="KW-1185">Reference proteome</keyword>
<gene>
    <name evidence="1" type="ORF">AOL_s00078g488</name>
</gene>
<proteinExistence type="predicted"/>
<reference evidence="1 2" key="1">
    <citation type="journal article" date="2011" name="PLoS Pathog.">
        <title>Genomic and proteomic analyses of the fungus Arthrobotrys oligospora provide insights into nematode-trap formation.</title>
        <authorList>
            <person name="Yang J."/>
            <person name="Wang L."/>
            <person name="Ji X."/>
            <person name="Feng Y."/>
            <person name="Li X."/>
            <person name="Zou C."/>
            <person name="Xu J."/>
            <person name="Ren Y."/>
            <person name="Mi Q."/>
            <person name="Wu J."/>
            <person name="Liu S."/>
            <person name="Liu Y."/>
            <person name="Huang X."/>
            <person name="Wang H."/>
            <person name="Niu X."/>
            <person name="Li J."/>
            <person name="Liang L."/>
            <person name="Luo Y."/>
            <person name="Ji K."/>
            <person name="Zhou W."/>
            <person name="Yu Z."/>
            <person name="Li G."/>
            <person name="Liu Y."/>
            <person name="Li L."/>
            <person name="Qiao M."/>
            <person name="Feng L."/>
            <person name="Zhang K.-Q."/>
        </authorList>
    </citation>
    <scope>NUCLEOTIDE SEQUENCE [LARGE SCALE GENOMIC DNA]</scope>
    <source>
        <strain evidence="2">ATCC 24927 / CBS 115.81 / DSM 1491</strain>
    </source>
</reference>
<dbReference type="HOGENOM" id="CLU_1834694_0_0_1"/>
<comment type="caution">
    <text evidence="1">The sequence shown here is derived from an EMBL/GenBank/DDBJ whole genome shotgun (WGS) entry which is preliminary data.</text>
</comment>
<dbReference type="GeneID" id="22892982"/>
<evidence type="ECO:0000313" key="2">
    <source>
        <dbReference type="Proteomes" id="UP000008784"/>
    </source>
</evidence>
<evidence type="ECO:0000313" key="1">
    <source>
        <dbReference type="EMBL" id="EGX49455.1"/>
    </source>
</evidence>
<protein>
    <submittedName>
        <fullName evidence="1">Uncharacterized protein</fullName>
    </submittedName>
</protein>
<dbReference type="Proteomes" id="UP000008784">
    <property type="component" value="Unassembled WGS sequence"/>
</dbReference>
<accession>G1XC41</accession>
<sequence length="140" mass="16399">MFPARGLTHAHANILHRFAHHDQMKATSLKWSFASHLEWMNKKSVYSSIVRVYSTTFLLQAKHYFPSIHFYKESPRPFDLHTQSSYNKLIKYPLTGYQLVKLIPHPYFALVSVYRSKCKACGCRSLPKTPAPRARRYQNI</sequence>
<dbReference type="RefSeq" id="XP_011122053.1">
    <property type="nucleotide sequence ID" value="XM_011123751.1"/>
</dbReference>
<dbReference type="EMBL" id="ADOT01000134">
    <property type="protein sequence ID" value="EGX49455.1"/>
    <property type="molecule type" value="Genomic_DNA"/>
</dbReference>
<dbReference type="AlphaFoldDB" id="G1XC41"/>
<name>G1XC41_ARTOA</name>
<organism evidence="1 2">
    <name type="scientific">Arthrobotrys oligospora (strain ATCC 24927 / CBS 115.81 / DSM 1491)</name>
    <name type="common">Nematode-trapping fungus</name>
    <name type="synonym">Didymozoophaga oligospora</name>
    <dbReference type="NCBI Taxonomy" id="756982"/>
    <lineage>
        <taxon>Eukaryota</taxon>
        <taxon>Fungi</taxon>
        <taxon>Dikarya</taxon>
        <taxon>Ascomycota</taxon>
        <taxon>Pezizomycotina</taxon>
        <taxon>Orbiliomycetes</taxon>
        <taxon>Orbiliales</taxon>
        <taxon>Orbiliaceae</taxon>
        <taxon>Orbilia</taxon>
        <taxon>Orbilia oligospora</taxon>
    </lineage>
</organism>